<feature type="transmembrane region" description="Helical" evidence="9">
    <location>
        <begin position="573"/>
        <end position="590"/>
    </location>
</feature>
<dbReference type="GO" id="GO:0016887">
    <property type="term" value="F:ATP hydrolysis activity"/>
    <property type="evidence" value="ECO:0007669"/>
    <property type="project" value="InterPro"/>
</dbReference>
<evidence type="ECO:0000256" key="6">
    <source>
        <dbReference type="ARBA" id="ARBA00022840"/>
    </source>
</evidence>
<comment type="subcellular location">
    <subcellularLocation>
        <location evidence="1">Membrane</location>
        <topology evidence="1">Multi-pass membrane protein</topology>
    </subcellularLocation>
</comment>
<reference evidence="11" key="1">
    <citation type="submission" date="2015-11" db="EMBL/GenBank/DDBJ databases">
        <title>De novo transcriptome assembly of four potential Pierce s Disease insect vectors from Arizona vineyards.</title>
        <authorList>
            <person name="Tassone E.E."/>
        </authorList>
    </citation>
    <scope>NUCLEOTIDE SEQUENCE</scope>
</reference>
<dbReference type="InterPro" id="IPR013525">
    <property type="entry name" value="ABC2_TM"/>
</dbReference>
<gene>
    <name evidence="11" type="ORF">g.28538</name>
</gene>
<dbReference type="Pfam" id="PF00005">
    <property type="entry name" value="ABC_tran"/>
    <property type="match status" value="1"/>
</dbReference>
<proteinExistence type="inferred from homology"/>
<evidence type="ECO:0000256" key="3">
    <source>
        <dbReference type="ARBA" id="ARBA00022448"/>
    </source>
</evidence>
<dbReference type="EMBL" id="GECZ01010984">
    <property type="protein sequence ID" value="JAS58785.1"/>
    <property type="molecule type" value="Transcribed_RNA"/>
</dbReference>
<keyword evidence="3" id="KW-0813">Transport</keyword>
<accession>A0A1B6G8L1</accession>
<evidence type="ECO:0000256" key="5">
    <source>
        <dbReference type="ARBA" id="ARBA00022741"/>
    </source>
</evidence>
<dbReference type="Pfam" id="PF19055">
    <property type="entry name" value="ABC2_membrane_7"/>
    <property type="match status" value="1"/>
</dbReference>
<dbReference type="GO" id="GO:0030659">
    <property type="term" value="C:cytoplasmic vesicle membrane"/>
    <property type="evidence" value="ECO:0007669"/>
    <property type="project" value="TreeGrafter"/>
</dbReference>
<protein>
    <recommendedName>
        <fullName evidence="10">ABC transporter domain-containing protein</fullName>
    </recommendedName>
</protein>
<dbReference type="PROSITE" id="PS50893">
    <property type="entry name" value="ABC_TRANSPORTER_2"/>
    <property type="match status" value="1"/>
</dbReference>
<feature type="transmembrane region" description="Helical" evidence="9">
    <location>
        <begin position="516"/>
        <end position="534"/>
    </location>
</feature>
<feature type="transmembrane region" description="Helical" evidence="9">
    <location>
        <begin position="540"/>
        <end position="561"/>
    </location>
</feature>
<keyword evidence="8 9" id="KW-0472">Membrane</keyword>
<evidence type="ECO:0000259" key="10">
    <source>
        <dbReference type="PROSITE" id="PS50893"/>
    </source>
</evidence>
<dbReference type="SUPFAM" id="SSF52540">
    <property type="entry name" value="P-loop containing nucleoside triphosphate hydrolases"/>
    <property type="match status" value="1"/>
</dbReference>
<dbReference type="GO" id="GO:0005524">
    <property type="term" value="F:ATP binding"/>
    <property type="evidence" value="ECO:0007669"/>
    <property type="project" value="UniProtKB-KW"/>
</dbReference>
<dbReference type="PANTHER" id="PTHR48041:SF139">
    <property type="entry name" value="PROTEIN SCARLET"/>
    <property type="match status" value="1"/>
</dbReference>
<dbReference type="Pfam" id="PF01061">
    <property type="entry name" value="ABC2_membrane"/>
    <property type="match status" value="1"/>
</dbReference>
<dbReference type="InterPro" id="IPR003593">
    <property type="entry name" value="AAA+_ATPase"/>
</dbReference>
<dbReference type="InterPro" id="IPR050352">
    <property type="entry name" value="ABCG_transporters"/>
</dbReference>
<dbReference type="AlphaFoldDB" id="A0A1B6G8L1"/>
<keyword evidence="4 9" id="KW-0812">Transmembrane</keyword>
<sequence length="655" mass="73081">TLVKVIGCLNVAMTAKMNLELPITHNSSDPNDDCLMVAGNFTLSWHNVSVWVKKKNMEKSNFFRQHYQDVRILNKVSGLAEPGTLVAIMGPSGAGKTTLLATISQRLQGDMYGQILINGNPITKQLMTRISGFVPQQDLTLRSLTVLEHMQLMALLKMDRRLQASQRNRRVITLINELGLAKCSNTRLSSLSGGETKKVSLAVQMLTDPTLLFCDEPTTGLDSYSAGAVVERLRSLAVRGKTVICSIHQPTSGIFELFHSVILLAPGGELAYQGSPQHALAHFNSLNIVCPTSYNLAEFLVSQLNVKEDPDSQTKIQRICSKYLESDVGKEHDRKLEKLKQRKKQNNILEVSNGIAHYGELEDEFQKYINIQSPKWFTQLYCLVWRSFVEIFRNPQEQLLRLAFNMFVGLLISTPYVGLSVDQAGIQNMQGCLYLVVVETIFTFTYSVFHTFPSEIPILLREIGNGLYSPGPYYISKMIVLLPRALLEPILYSALVFWIAGLFGGFTGFIQFCVPVIACAVAGTAWGCLISATFESVATGSLISVPIEQICLMFCGIFMSISDAPMYLVWIKYISMFYYGLEAVSILQWSEIDDIPCSENKNVPCISSGEDVLINYGYSSNNFRMDMLGLGMLYCVAHIIGFVCFKKRSKKQAAY</sequence>
<dbReference type="PANTHER" id="PTHR48041">
    <property type="entry name" value="ABC TRANSPORTER G FAMILY MEMBER 28"/>
    <property type="match status" value="1"/>
</dbReference>
<dbReference type="InterPro" id="IPR043926">
    <property type="entry name" value="ABCG_dom"/>
</dbReference>
<keyword evidence="6" id="KW-0067">ATP-binding</keyword>
<dbReference type="SMART" id="SM00382">
    <property type="entry name" value="AAA"/>
    <property type="match status" value="1"/>
</dbReference>
<dbReference type="InterPro" id="IPR003439">
    <property type="entry name" value="ABC_transporter-like_ATP-bd"/>
</dbReference>
<organism evidence="11">
    <name type="scientific">Cuerna arida</name>
    <dbReference type="NCBI Taxonomy" id="1464854"/>
    <lineage>
        <taxon>Eukaryota</taxon>
        <taxon>Metazoa</taxon>
        <taxon>Ecdysozoa</taxon>
        <taxon>Arthropoda</taxon>
        <taxon>Hexapoda</taxon>
        <taxon>Insecta</taxon>
        <taxon>Pterygota</taxon>
        <taxon>Neoptera</taxon>
        <taxon>Paraneoptera</taxon>
        <taxon>Hemiptera</taxon>
        <taxon>Auchenorrhyncha</taxon>
        <taxon>Membracoidea</taxon>
        <taxon>Cicadellidae</taxon>
        <taxon>Cicadellinae</taxon>
        <taxon>Proconiini</taxon>
        <taxon>Cuerna</taxon>
    </lineage>
</organism>
<evidence type="ECO:0000256" key="7">
    <source>
        <dbReference type="ARBA" id="ARBA00022989"/>
    </source>
</evidence>
<evidence type="ECO:0000256" key="9">
    <source>
        <dbReference type="SAM" id="Phobius"/>
    </source>
</evidence>
<evidence type="ECO:0000256" key="8">
    <source>
        <dbReference type="ARBA" id="ARBA00023136"/>
    </source>
</evidence>
<dbReference type="GO" id="GO:0140359">
    <property type="term" value="F:ABC-type transporter activity"/>
    <property type="evidence" value="ECO:0007669"/>
    <property type="project" value="InterPro"/>
</dbReference>
<name>A0A1B6G8L1_9HEMI</name>
<keyword evidence="7 9" id="KW-1133">Transmembrane helix</keyword>
<evidence type="ECO:0000256" key="4">
    <source>
        <dbReference type="ARBA" id="ARBA00022692"/>
    </source>
</evidence>
<feature type="transmembrane region" description="Helical" evidence="9">
    <location>
        <begin position="627"/>
        <end position="645"/>
    </location>
</feature>
<feature type="transmembrane region" description="Helical" evidence="9">
    <location>
        <begin position="399"/>
        <end position="419"/>
    </location>
</feature>
<feature type="non-terminal residue" evidence="11">
    <location>
        <position position="1"/>
    </location>
</feature>
<evidence type="ECO:0000256" key="2">
    <source>
        <dbReference type="ARBA" id="ARBA00005814"/>
    </source>
</evidence>
<feature type="transmembrane region" description="Helical" evidence="9">
    <location>
        <begin position="431"/>
        <end position="449"/>
    </location>
</feature>
<dbReference type="GO" id="GO:0005886">
    <property type="term" value="C:plasma membrane"/>
    <property type="evidence" value="ECO:0007669"/>
    <property type="project" value="TreeGrafter"/>
</dbReference>
<evidence type="ECO:0000256" key="1">
    <source>
        <dbReference type="ARBA" id="ARBA00004141"/>
    </source>
</evidence>
<dbReference type="InterPro" id="IPR027417">
    <property type="entry name" value="P-loop_NTPase"/>
</dbReference>
<feature type="domain" description="ABC transporter" evidence="10">
    <location>
        <begin position="52"/>
        <end position="292"/>
    </location>
</feature>
<comment type="similarity">
    <text evidence="2">Belongs to the ABC transporter superfamily. ABCG family. Eye pigment precursor importer (TC 3.A.1.204) subfamily.</text>
</comment>
<feature type="transmembrane region" description="Helical" evidence="9">
    <location>
        <begin position="490"/>
        <end position="509"/>
    </location>
</feature>
<evidence type="ECO:0000313" key="11">
    <source>
        <dbReference type="EMBL" id="JAS58785.1"/>
    </source>
</evidence>
<dbReference type="Gene3D" id="3.40.50.300">
    <property type="entry name" value="P-loop containing nucleotide triphosphate hydrolases"/>
    <property type="match status" value="1"/>
</dbReference>
<keyword evidence="5" id="KW-0547">Nucleotide-binding</keyword>